<dbReference type="EMBL" id="AFYH01241609">
    <property type="status" value="NOT_ANNOTATED_CDS"/>
    <property type="molecule type" value="Genomic_DNA"/>
</dbReference>
<dbReference type="EMBL" id="AFYH01241618">
    <property type="status" value="NOT_ANNOTATED_CDS"/>
    <property type="molecule type" value="Genomic_DNA"/>
</dbReference>
<dbReference type="Proteomes" id="UP000008672">
    <property type="component" value="Unassembled WGS sequence"/>
</dbReference>
<feature type="region of interest" description="Disordered" evidence="1">
    <location>
        <begin position="372"/>
        <end position="392"/>
    </location>
</feature>
<dbReference type="HOGENOM" id="CLU_006759_0_0_1"/>
<evidence type="ECO:0000313" key="3">
    <source>
        <dbReference type="Proteomes" id="UP000008672"/>
    </source>
</evidence>
<reference evidence="3" key="1">
    <citation type="submission" date="2011-08" db="EMBL/GenBank/DDBJ databases">
        <title>The draft genome of Latimeria chalumnae.</title>
        <authorList>
            <person name="Di Palma F."/>
            <person name="Alfoldi J."/>
            <person name="Johnson J."/>
            <person name="Berlin A."/>
            <person name="Gnerre S."/>
            <person name="Jaffe D."/>
            <person name="MacCallum I."/>
            <person name="Young S."/>
            <person name="Walker B.J."/>
            <person name="Lander E."/>
            <person name="Lindblad-Toh K."/>
        </authorList>
    </citation>
    <scope>NUCLEOTIDE SEQUENCE [LARGE SCALE GENOMIC DNA]</scope>
    <source>
        <strain evidence="3">Wild caught</strain>
    </source>
</reference>
<dbReference type="InterPro" id="IPR011989">
    <property type="entry name" value="ARM-like"/>
</dbReference>
<sequence length="1147" mass="127391">LGMLQSLEDVATLDLVVELLVQLMAELKSDQFVCCVLDGCCKQLSEKVSMGGSLPVFTLLGKLVDTIPPLTETLILEYGNLMDQLLTGLTYPDEQIKAAVCYVYGKLYNSPTAAEKLALHFTDKLCSLFLSALENAQTRELQINCMGLLKQLLKYSQFVAVLMSVSLREGSTESSAAAQGGKPLPLLLKKLLLSREETLQIASAQCVAAVLVHSPAQYAPALVQADIPEFLFECLSSSNEVLVWSVYSCLLLLTEEKLLFSKCHTVYGIESLVRSLKETLRSHSAEVQKQGLLLLAEILKSKNKLKLTTHTQKKNIWGGERWRKDTAMQRVRLTKSDCLVSLGRKEHLSPPVQYRDLQKLLEVVLKRSDNLTLPPSSRRAVGPPGGRDQNRSVSRQAQFLLSTLQTFNNACRLAVECQSDACMQENAFTAPGSEGGDTLERFSEFLLQACDSLCIPTVMRQHEISPNLAVMEIFFLILSAQFSVLPSMMHQFSTKLVCHTNFLLDTVKNKLFRILGTRRNPKLNAACSDFLDRLCCTLYLAPVRHEPVSAAELPAVSLMLKKTLSQLNYSPSDSLALLSETPDTLEGEEALRSNQHALIFLFFMAYAHQDRLVHETQLLPAVCCFVCSAVDHGDPLPPPFILRAVVCLLSLSQEKCDALDTATLDALSILLKSVPDFSLVYTHHPLLLNFFFRYPELSDQFGHRILQAWFCWAGSKLAGDGEAGAKNSDPSEPRSDISGDSQILLQVIEVNPNVVLLLLGIVCTEGVETARRALSVLKLFLKNQEGDLPASDLLRPRLLQILQRFMIDSQSAALSVLPHAADRNLPLVLDLLFLIQLREGESREMDSTDFKLLYHVSNLSGKCEPSNADILQPAFNFMYCSLQQTTSHNQSRVVSMLLSNVALMELLENLLEETWAATLPCRPQPEAVLCSAWLLTASLLHAQRNHSSEVPRKVNIKFDELLKAVSFMKKASSLLLASLLHFLSLLLRRGLASPLIAVVYDSVRTIPLQEQDAALYPLSARDVSALLVSLQNLLVQRDDLLLHAASGCMETLMHYLHQKHEDTARHVASQPWNRFLLFTLLSSGESSCLHPAVLRLLALFLKTEGSNVVSQCDVSYVLQRAAKLQLEELSDVKSQALHTFLTNVRTF</sequence>
<dbReference type="EMBL" id="AFYH01241616">
    <property type="status" value="NOT_ANNOTATED_CDS"/>
    <property type="molecule type" value="Genomic_DNA"/>
</dbReference>
<reference evidence="2" key="2">
    <citation type="submission" date="2025-08" db="UniProtKB">
        <authorList>
            <consortium name="Ensembl"/>
        </authorList>
    </citation>
    <scope>IDENTIFICATION</scope>
</reference>
<dbReference type="PANTHER" id="PTHR12044">
    <property type="entry name" value="BCL2 INTERACTING MEDIATOR OF CELL DEATH"/>
    <property type="match status" value="1"/>
</dbReference>
<dbReference type="OMA" id="RVCIHFI"/>
<keyword evidence="3" id="KW-1185">Reference proteome</keyword>
<reference evidence="2" key="3">
    <citation type="submission" date="2025-09" db="UniProtKB">
        <authorList>
            <consortium name="Ensembl"/>
        </authorList>
    </citation>
    <scope>IDENTIFICATION</scope>
</reference>
<organism evidence="2 3">
    <name type="scientific">Latimeria chalumnae</name>
    <name type="common">Coelacanth</name>
    <dbReference type="NCBI Taxonomy" id="7897"/>
    <lineage>
        <taxon>Eukaryota</taxon>
        <taxon>Metazoa</taxon>
        <taxon>Chordata</taxon>
        <taxon>Craniata</taxon>
        <taxon>Vertebrata</taxon>
        <taxon>Euteleostomi</taxon>
        <taxon>Coelacanthiformes</taxon>
        <taxon>Coelacanthidae</taxon>
        <taxon>Latimeria</taxon>
    </lineage>
</organism>
<dbReference type="EMBL" id="AFYH01241617">
    <property type="status" value="NOT_ANNOTATED_CDS"/>
    <property type="molecule type" value="Genomic_DNA"/>
</dbReference>
<dbReference type="FunCoup" id="H2ZYW7">
    <property type="interactions" value="44"/>
</dbReference>
<dbReference type="eggNOG" id="ENOG502QV5Z">
    <property type="taxonomic scope" value="Eukaryota"/>
</dbReference>
<dbReference type="Gene3D" id="1.25.10.10">
    <property type="entry name" value="Leucine-rich Repeat Variant"/>
    <property type="match status" value="1"/>
</dbReference>
<dbReference type="STRING" id="7897.ENSLACP00000002588"/>
<evidence type="ECO:0000313" key="2">
    <source>
        <dbReference type="Ensembl" id="ENSLACP00000002588.1"/>
    </source>
</evidence>
<dbReference type="GO" id="GO:0007127">
    <property type="term" value="P:meiosis I"/>
    <property type="evidence" value="ECO:0007669"/>
    <property type="project" value="TreeGrafter"/>
</dbReference>
<dbReference type="EMBL" id="AFYH01241610">
    <property type="status" value="NOT_ANNOTATED_CDS"/>
    <property type="molecule type" value="Genomic_DNA"/>
</dbReference>
<dbReference type="EMBL" id="AFYH01241615">
    <property type="status" value="NOT_ANNOTATED_CDS"/>
    <property type="molecule type" value="Genomic_DNA"/>
</dbReference>
<dbReference type="Ensembl" id="ENSLACT00000002608.1">
    <property type="protein sequence ID" value="ENSLACP00000002588.1"/>
    <property type="gene ID" value="ENSLACG00000002313.1"/>
</dbReference>
<accession>H2ZYW7</accession>
<dbReference type="PANTHER" id="PTHR12044:SF14">
    <property type="entry name" value="MEIOTIC DOUBLE-STRANDED BREAK FORMATION PROTEIN 1"/>
    <property type="match status" value="1"/>
</dbReference>
<dbReference type="EMBL" id="AFYH01241611">
    <property type="status" value="NOT_ANNOTATED_CDS"/>
    <property type="molecule type" value="Genomic_DNA"/>
</dbReference>
<protein>
    <submittedName>
        <fullName evidence="2">Meiotic double-stranded break formation protein 1</fullName>
    </submittedName>
</protein>
<dbReference type="AlphaFoldDB" id="H2ZYW7"/>
<dbReference type="SUPFAM" id="SSF48371">
    <property type="entry name" value="ARM repeat"/>
    <property type="match status" value="2"/>
</dbReference>
<dbReference type="InParanoid" id="H2ZYW7"/>
<dbReference type="EMBL" id="AFYH01241612">
    <property type="status" value="NOT_ANNOTATED_CDS"/>
    <property type="molecule type" value="Genomic_DNA"/>
</dbReference>
<gene>
    <name evidence="2" type="primary">MEI1</name>
</gene>
<dbReference type="EMBL" id="AFYH01241613">
    <property type="status" value="NOT_ANNOTATED_CDS"/>
    <property type="molecule type" value="Genomic_DNA"/>
</dbReference>
<dbReference type="GeneTree" id="ENSGT00390000002077"/>
<evidence type="ECO:0000256" key="1">
    <source>
        <dbReference type="SAM" id="MobiDB-lite"/>
    </source>
</evidence>
<name>H2ZYW7_LATCH</name>
<dbReference type="InterPro" id="IPR016024">
    <property type="entry name" value="ARM-type_fold"/>
</dbReference>
<dbReference type="EMBL" id="AFYH01241614">
    <property type="status" value="NOT_ANNOTATED_CDS"/>
    <property type="molecule type" value="Genomic_DNA"/>
</dbReference>
<dbReference type="InterPro" id="IPR052133">
    <property type="entry name" value="Immune_Signaling-Apoptosis_Reg"/>
</dbReference>
<proteinExistence type="predicted"/>